<sequence length="1113" mass="120447">MISFFKKKRKTSAAAAASSGTKVSESIATETMPRHPSHGSSGQLTPPGTGTSSPSPVETQTTLAATTPPASVKSKSALPPAQQGAAMHPAGVLPPPRSMSRSQTPELLHSAPLSQRGSASSHLLQPHGNQPQLPSGMRLMSGSPAHPGAKMMMMKGPPLPPGAKLIKGPPPPGMMKKKMMPGAPPVKMLMVPPPPSSSMASASKSPMVPPPQGGLPPRKSAAPAPPLGVGQLGTSTAVSSQPPSSPPVPRSSSASLEKGRAIPPPIPEEEGKETPPSSSKPKLNDVDESKLRPEAPRNLTDSDSELHFVLEEGSSVERTPAVEGSPERNLHGLSNGSSLQFNEEVAPSPTLFLVQNDDATAARGGSVSHQGSQAFLGSVPNSSRSISRGEGKRLESHETHHEETNSHNSVNHRASAGSTELVGKIPETPINQRNRKRVPASDTASDISPGVLEHTKSQKRDKGTKALRSSSLSGLSGEENAMAVSEEKLSPSLRSRIVEQFLSILSPQQFYGKVTKLHGIRLMKGKPEGASGLKEYKTIFVATKGVLPNQFFYPQLRLLESDGTPASYDESPEYLDTPIVLYEAAPGNMLFAETVLEAKHILETNSAATSCFVLENSAIVFKDPLKFALPLAMLTVRWVPYSVAQSEPQCPVHHKELQLFDRFSKGLLCALCVSKNASHAEDLVVIPEVLDGNSRLRILGRLSEQMQERQQSAARWVNQHQRLVSIAKHKKDAVNQQFDLLLTAIKAKREEFLEYCDVAFGYSMSSVAKEILAEDEHVRLLKAAIDHLRTEGAKPLYSMQIATVANALHASEEFPKPISLESLELSALGSELSPNLQSVMAEVQSLSPVLASTKLHCPRSPFSTLAGEERELLQEAHRQEHQQDRRGRSQVARRSAELEDLSPIRAPRPRPSQERSQRRMGSISRRCGMSRESPRQRPIPLLLRDQSMSFDVDGVRAPLRRRRPGQWVTIPGCRGTCLLDVPIHELVADDDDVRGARRKPKCLEWALRVDDPGEWVGIGVGVGAGLKAWAASRTPDLSHLWVVTLGNTRRVFLLRVTVNPNVGHAKLSIHDGKGKRLDDGRIPQWNATRSCYPQVTFGGRIGEVHLVEGPRVV</sequence>
<protein>
    <submittedName>
        <fullName evidence="2">Uncharacterized protein</fullName>
    </submittedName>
</protein>
<feature type="compositionally biased region" description="Basic and acidic residues" evidence="1">
    <location>
        <begin position="282"/>
        <end position="295"/>
    </location>
</feature>
<feature type="compositionally biased region" description="Polar residues" evidence="1">
    <location>
        <begin position="332"/>
        <end position="341"/>
    </location>
</feature>
<feature type="region of interest" description="Disordered" evidence="1">
    <location>
        <begin position="875"/>
        <end position="937"/>
    </location>
</feature>
<dbReference type="GeneID" id="40316320"/>
<feature type="compositionally biased region" description="Polar residues" evidence="1">
    <location>
        <begin position="112"/>
        <end position="133"/>
    </location>
</feature>
<dbReference type="EMBL" id="MKKU01000111">
    <property type="protein sequence ID" value="RNF23808.1"/>
    <property type="molecule type" value="Genomic_DNA"/>
</dbReference>
<comment type="caution">
    <text evidence="2">The sequence shown here is derived from an EMBL/GenBank/DDBJ whole genome shotgun (WGS) entry which is preliminary data.</text>
</comment>
<feature type="compositionally biased region" description="Basic residues" evidence="1">
    <location>
        <begin position="1"/>
        <end position="11"/>
    </location>
</feature>
<evidence type="ECO:0000313" key="3">
    <source>
        <dbReference type="Proteomes" id="UP000284403"/>
    </source>
</evidence>
<proteinExistence type="predicted"/>
<feature type="region of interest" description="Disordered" evidence="1">
    <location>
        <begin position="1"/>
        <end position="147"/>
    </location>
</feature>
<feature type="compositionally biased region" description="Low complexity" evidence="1">
    <location>
        <begin position="469"/>
        <end position="479"/>
    </location>
</feature>
<dbReference type="RefSeq" id="XP_029230274.1">
    <property type="nucleotide sequence ID" value="XM_029369633.1"/>
</dbReference>
<accession>A0A422Q1G4</accession>
<dbReference type="OrthoDB" id="250704at2759"/>
<organism evidence="2 3">
    <name type="scientific">Trypanosoma conorhini</name>
    <dbReference type="NCBI Taxonomy" id="83891"/>
    <lineage>
        <taxon>Eukaryota</taxon>
        <taxon>Discoba</taxon>
        <taxon>Euglenozoa</taxon>
        <taxon>Kinetoplastea</taxon>
        <taxon>Metakinetoplastina</taxon>
        <taxon>Trypanosomatida</taxon>
        <taxon>Trypanosomatidae</taxon>
        <taxon>Trypanosoma</taxon>
    </lineage>
</organism>
<reference evidence="2 3" key="1">
    <citation type="journal article" date="2018" name="BMC Genomics">
        <title>Genomic comparison of Trypanosoma conorhini and Trypanosoma rangeli to Trypanosoma cruzi strains of high and low virulence.</title>
        <authorList>
            <person name="Bradwell K.R."/>
            <person name="Koparde V.N."/>
            <person name="Matveyev A.V."/>
            <person name="Serrano M.G."/>
            <person name="Alves J.M."/>
            <person name="Parikh H."/>
            <person name="Huang B."/>
            <person name="Lee V."/>
            <person name="Espinosa-Alvarez O."/>
            <person name="Ortiz P.A."/>
            <person name="Costa-Martins A.G."/>
            <person name="Teixeira M.M."/>
            <person name="Buck G.A."/>
        </authorList>
    </citation>
    <scope>NUCLEOTIDE SEQUENCE [LARGE SCALE GENOMIC DNA]</scope>
    <source>
        <strain evidence="2 3">025E</strain>
    </source>
</reference>
<feature type="region of interest" description="Disordered" evidence="1">
    <location>
        <begin position="176"/>
        <end position="342"/>
    </location>
</feature>
<feature type="compositionally biased region" description="Basic and acidic residues" evidence="1">
    <location>
        <begin position="453"/>
        <end position="464"/>
    </location>
</feature>
<name>A0A422Q1G4_9TRYP</name>
<feature type="compositionally biased region" description="Low complexity" evidence="1">
    <location>
        <begin position="39"/>
        <end position="70"/>
    </location>
</feature>
<feature type="region of interest" description="Disordered" evidence="1">
    <location>
        <begin position="362"/>
        <end position="483"/>
    </location>
</feature>
<dbReference type="AlphaFoldDB" id="A0A422Q1G4"/>
<feature type="compositionally biased region" description="Polar residues" evidence="1">
    <location>
        <begin position="367"/>
        <end position="386"/>
    </location>
</feature>
<dbReference type="Proteomes" id="UP000284403">
    <property type="component" value="Unassembled WGS sequence"/>
</dbReference>
<evidence type="ECO:0000313" key="2">
    <source>
        <dbReference type="EMBL" id="RNF23808.1"/>
    </source>
</evidence>
<feature type="compositionally biased region" description="Basic and acidic residues" evidence="1">
    <location>
        <begin position="387"/>
        <end position="405"/>
    </location>
</feature>
<evidence type="ECO:0000256" key="1">
    <source>
        <dbReference type="SAM" id="MobiDB-lite"/>
    </source>
</evidence>
<feature type="compositionally biased region" description="Basic and acidic residues" evidence="1">
    <location>
        <begin position="875"/>
        <end position="887"/>
    </location>
</feature>
<feature type="compositionally biased region" description="Low complexity" evidence="1">
    <location>
        <begin position="12"/>
        <end position="24"/>
    </location>
</feature>
<feature type="compositionally biased region" description="Low complexity" evidence="1">
    <location>
        <begin position="197"/>
        <end position="206"/>
    </location>
</feature>
<gene>
    <name evidence="2" type="ORF">Tco025E_02709</name>
</gene>
<keyword evidence="3" id="KW-1185">Reference proteome</keyword>